<name>A0A9D3ZNT6_9ROSI</name>
<gene>
    <name evidence="1" type="ORF">J1N35_033916</name>
</gene>
<evidence type="ECO:0000313" key="2">
    <source>
        <dbReference type="Proteomes" id="UP000828251"/>
    </source>
</evidence>
<dbReference type="AlphaFoldDB" id="A0A9D3ZNT6"/>
<proteinExistence type="predicted"/>
<evidence type="ECO:0000313" key="1">
    <source>
        <dbReference type="EMBL" id="KAH1055851.1"/>
    </source>
</evidence>
<dbReference type="EMBL" id="JAIQCV010000010">
    <property type="protein sequence ID" value="KAH1055851.1"/>
    <property type="molecule type" value="Genomic_DNA"/>
</dbReference>
<accession>A0A9D3ZNT6</accession>
<dbReference type="Proteomes" id="UP000828251">
    <property type="component" value="Unassembled WGS sequence"/>
</dbReference>
<organism evidence="1 2">
    <name type="scientific">Gossypium stocksii</name>
    <dbReference type="NCBI Taxonomy" id="47602"/>
    <lineage>
        <taxon>Eukaryota</taxon>
        <taxon>Viridiplantae</taxon>
        <taxon>Streptophyta</taxon>
        <taxon>Embryophyta</taxon>
        <taxon>Tracheophyta</taxon>
        <taxon>Spermatophyta</taxon>
        <taxon>Magnoliopsida</taxon>
        <taxon>eudicotyledons</taxon>
        <taxon>Gunneridae</taxon>
        <taxon>Pentapetalae</taxon>
        <taxon>rosids</taxon>
        <taxon>malvids</taxon>
        <taxon>Malvales</taxon>
        <taxon>Malvaceae</taxon>
        <taxon>Malvoideae</taxon>
        <taxon>Gossypium</taxon>
    </lineage>
</organism>
<reference evidence="1 2" key="1">
    <citation type="journal article" date="2021" name="Plant Biotechnol. J.">
        <title>Multi-omics assisted identification of the key and species-specific regulatory components of drought-tolerant mechanisms in Gossypium stocksii.</title>
        <authorList>
            <person name="Yu D."/>
            <person name="Ke L."/>
            <person name="Zhang D."/>
            <person name="Wu Y."/>
            <person name="Sun Y."/>
            <person name="Mei J."/>
            <person name="Sun J."/>
            <person name="Sun Y."/>
        </authorList>
    </citation>
    <scope>NUCLEOTIDE SEQUENCE [LARGE SCALE GENOMIC DNA]</scope>
    <source>
        <strain evidence="2">cv. E1</strain>
        <tissue evidence="1">Leaf</tissue>
    </source>
</reference>
<protein>
    <submittedName>
        <fullName evidence="1">Uncharacterized protein</fullName>
    </submittedName>
</protein>
<sequence>MDDNRMMNGKSLWVTEWDAAWCIASRCEAHELLGYHTLVERPGTQECQGVVP</sequence>
<keyword evidence="2" id="KW-1185">Reference proteome</keyword>
<comment type="caution">
    <text evidence="1">The sequence shown here is derived from an EMBL/GenBank/DDBJ whole genome shotgun (WGS) entry which is preliminary data.</text>
</comment>